<dbReference type="RefSeq" id="WP_133900849.1">
    <property type="nucleotide sequence ID" value="NZ_SOCP01000001.1"/>
</dbReference>
<dbReference type="Gene3D" id="1.20.1250.20">
    <property type="entry name" value="MFS general substrate transporter like domains"/>
    <property type="match status" value="1"/>
</dbReference>
<feature type="transmembrane region" description="Helical" evidence="7">
    <location>
        <begin position="440"/>
        <end position="459"/>
    </location>
</feature>
<evidence type="ECO:0000256" key="3">
    <source>
        <dbReference type="ARBA" id="ARBA00022475"/>
    </source>
</evidence>
<feature type="transmembrane region" description="Helical" evidence="7">
    <location>
        <begin position="81"/>
        <end position="104"/>
    </location>
</feature>
<evidence type="ECO:0000256" key="5">
    <source>
        <dbReference type="ARBA" id="ARBA00022989"/>
    </source>
</evidence>
<dbReference type="PANTHER" id="PTHR42718">
    <property type="entry name" value="MAJOR FACILITATOR SUPERFAMILY MULTIDRUG TRANSPORTER MFSC"/>
    <property type="match status" value="1"/>
</dbReference>
<dbReference type="PROSITE" id="PS50850">
    <property type="entry name" value="MFS"/>
    <property type="match status" value="1"/>
</dbReference>
<keyword evidence="6 7" id="KW-0472">Membrane</keyword>
<dbReference type="Proteomes" id="UP000294927">
    <property type="component" value="Unassembled WGS sequence"/>
</dbReference>
<organism evidence="9 10">
    <name type="scientific">Actinophytocola oryzae</name>
    <dbReference type="NCBI Taxonomy" id="502181"/>
    <lineage>
        <taxon>Bacteria</taxon>
        <taxon>Bacillati</taxon>
        <taxon>Actinomycetota</taxon>
        <taxon>Actinomycetes</taxon>
        <taxon>Pseudonocardiales</taxon>
        <taxon>Pseudonocardiaceae</taxon>
    </lineage>
</organism>
<evidence type="ECO:0000313" key="10">
    <source>
        <dbReference type="Proteomes" id="UP000294927"/>
    </source>
</evidence>
<feature type="transmembrane region" description="Helical" evidence="7">
    <location>
        <begin position="206"/>
        <end position="225"/>
    </location>
</feature>
<evidence type="ECO:0000313" key="9">
    <source>
        <dbReference type="EMBL" id="TDV57603.1"/>
    </source>
</evidence>
<dbReference type="InterPro" id="IPR005829">
    <property type="entry name" value="Sugar_transporter_CS"/>
</dbReference>
<dbReference type="InterPro" id="IPR020846">
    <property type="entry name" value="MFS_dom"/>
</dbReference>
<feature type="transmembrane region" description="Helical" evidence="7">
    <location>
        <begin position="306"/>
        <end position="324"/>
    </location>
</feature>
<proteinExistence type="predicted"/>
<sequence length="483" mass="49093">MTASVPDRPRNRAVVLTACGGTFLAMLDSTVTNLAVPDLQRAFPDSTVPDLSWVVSGYAILFAALLAPAGRLADALGRRRLFATGVAIFTVSSLVCALAPVLPVLVAARFVQGAGAAAMIPAALAILLLDGPEGNRAGSIALWSTAGAAAAAFGPSVGGVLVGQFGWPSVFLINVPLGIAVLVAVRRVLPPTPAAEGARVPDPLGTVLLALGVGGLTVAVTQGPAWGWVDVRTVVAAVVGALSLVVSVLRSRRHEVPAVDTALWSNRTFAATNVVSLFYGMAQFAWMLGSVLYLTEVWDYTELEAGLANTPGAFFAAVAALGLARIAARIGGPRGATLIGLGAFTACGLWFSVGLIDHAAFLAFWLPASFLAGGGMGAATMGTSSAAAMSAPPTKFAGSSGLNTTARQFGGALGIAIMAAVLALTTGPDGVRDVDAYRTMFIYCTAMMAIALTVAAIWLRFPAPAPTPAPVAAQNTEASPAQR</sequence>
<keyword evidence="4 7" id="KW-0812">Transmembrane</keyword>
<comment type="caution">
    <text evidence="9">The sequence shown here is derived from an EMBL/GenBank/DDBJ whole genome shotgun (WGS) entry which is preliminary data.</text>
</comment>
<name>A0A4R7W4H6_9PSEU</name>
<feature type="transmembrane region" description="Helical" evidence="7">
    <location>
        <begin position="231"/>
        <end position="249"/>
    </location>
</feature>
<dbReference type="InterPro" id="IPR004638">
    <property type="entry name" value="EmrB-like"/>
</dbReference>
<comment type="subcellular location">
    <subcellularLocation>
        <location evidence="1">Cell membrane</location>
        <topology evidence="1">Multi-pass membrane protein</topology>
    </subcellularLocation>
</comment>
<dbReference type="NCBIfam" id="TIGR00711">
    <property type="entry name" value="efflux_EmrB"/>
    <property type="match status" value="1"/>
</dbReference>
<dbReference type="InterPro" id="IPR036259">
    <property type="entry name" value="MFS_trans_sf"/>
</dbReference>
<dbReference type="CDD" id="cd17321">
    <property type="entry name" value="MFS_MMR_MDR_like"/>
    <property type="match status" value="1"/>
</dbReference>
<feature type="domain" description="Major facilitator superfamily (MFS) profile" evidence="8">
    <location>
        <begin position="14"/>
        <end position="463"/>
    </location>
</feature>
<dbReference type="Pfam" id="PF07690">
    <property type="entry name" value="MFS_1"/>
    <property type="match status" value="1"/>
</dbReference>
<evidence type="ECO:0000256" key="4">
    <source>
        <dbReference type="ARBA" id="ARBA00022692"/>
    </source>
</evidence>
<dbReference type="Gene3D" id="1.20.1720.10">
    <property type="entry name" value="Multidrug resistance protein D"/>
    <property type="match status" value="1"/>
</dbReference>
<keyword evidence="10" id="KW-1185">Reference proteome</keyword>
<evidence type="ECO:0000256" key="6">
    <source>
        <dbReference type="ARBA" id="ARBA00023136"/>
    </source>
</evidence>
<reference evidence="9 10" key="1">
    <citation type="submission" date="2019-03" db="EMBL/GenBank/DDBJ databases">
        <title>Genomic Encyclopedia of Archaeal and Bacterial Type Strains, Phase II (KMG-II): from individual species to whole genera.</title>
        <authorList>
            <person name="Goeker M."/>
        </authorList>
    </citation>
    <scope>NUCLEOTIDE SEQUENCE [LARGE SCALE GENOMIC DNA]</scope>
    <source>
        <strain evidence="9 10">DSM 45499</strain>
    </source>
</reference>
<evidence type="ECO:0000256" key="2">
    <source>
        <dbReference type="ARBA" id="ARBA00022448"/>
    </source>
</evidence>
<feature type="transmembrane region" description="Helical" evidence="7">
    <location>
        <begin position="167"/>
        <end position="185"/>
    </location>
</feature>
<feature type="transmembrane region" description="Helical" evidence="7">
    <location>
        <begin position="336"/>
        <end position="356"/>
    </location>
</feature>
<keyword evidence="2" id="KW-0813">Transport</keyword>
<dbReference type="PROSITE" id="PS00216">
    <property type="entry name" value="SUGAR_TRANSPORT_1"/>
    <property type="match status" value="1"/>
</dbReference>
<feature type="transmembrane region" description="Helical" evidence="7">
    <location>
        <begin position="12"/>
        <end position="31"/>
    </location>
</feature>
<dbReference type="PANTHER" id="PTHR42718:SF48">
    <property type="entry name" value="CONSERVED TWO-DOMAIN MEMBRANE PROTEIN-RELATED"/>
    <property type="match status" value="1"/>
</dbReference>
<feature type="transmembrane region" description="Helical" evidence="7">
    <location>
        <begin position="362"/>
        <end position="388"/>
    </location>
</feature>
<dbReference type="PRINTS" id="PR01036">
    <property type="entry name" value="TCRTETB"/>
</dbReference>
<accession>A0A4R7W4H6</accession>
<gene>
    <name evidence="9" type="ORF">CLV71_101474</name>
</gene>
<dbReference type="EMBL" id="SOCP01000001">
    <property type="protein sequence ID" value="TDV57603.1"/>
    <property type="molecule type" value="Genomic_DNA"/>
</dbReference>
<evidence type="ECO:0000256" key="1">
    <source>
        <dbReference type="ARBA" id="ARBA00004651"/>
    </source>
</evidence>
<dbReference type="OrthoDB" id="7375466at2"/>
<dbReference type="GO" id="GO:0022857">
    <property type="term" value="F:transmembrane transporter activity"/>
    <property type="evidence" value="ECO:0007669"/>
    <property type="project" value="InterPro"/>
</dbReference>
<feature type="transmembrane region" description="Helical" evidence="7">
    <location>
        <begin position="110"/>
        <end position="129"/>
    </location>
</feature>
<protein>
    <submittedName>
        <fullName evidence="9">EmrB/QacA subfamily drug resistance transporter</fullName>
    </submittedName>
</protein>
<keyword evidence="5 7" id="KW-1133">Transmembrane helix</keyword>
<dbReference type="InterPro" id="IPR011701">
    <property type="entry name" value="MFS"/>
</dbReference>
<dbReference type="SUPFAM" id="SSF103473">
    <property type="entry name" value="MFS general substrate transporter"/>
    <property type="match status" value="1"/>
</dbReference>
<feature type="transmembrane region" description="Helical" evidence="7">
    <location>
        <begin position="51"/>
        <end position="69"/>
    </location>
</feature>
<evidence type="ECO:0000259" key="8">
    <source>
        <dbReference type="PROSITE" id="PS50850"/>
    </source>
</evidence>
<dbReference type="GO" id="GO:0005886">
    <property type="term" value="C:plasma membrane"/>
    <property type="evidence" value="ECO:0007669"/>
    <property type="project" value="UniProtKB-SubCell"/>
</dbReference>
<feature type="transmembrane region" description="Helical" evidence="7">
    <location>
        <begin position="270"/>
        <end position="294"/>
    </location>
</feature>
<keyword evidence="3" id="KW-1003">Cell membrane</keyword>
<dbReference type="AlphaFoldDB" id="A0A4R7W4H6"/>
<feature type="transmembrane region" description="Helical" evidence="7">
    <location>
        <begin position="409"/>
        <end position="428"/>
    </location>
</feature>
<feature type="transmembrane region" description="Helical" evidence="7">
    <location>
        <begin position="141"/>
        <end position="161"/>
    </location>
</feature>
<evidence type="ECO:0000256" key="7">
    <source>
        <dbReference type="SAM" id="Phobius"/>
    </source>
</evidence>